<protein>
    <recommendedName>
        <fullName evidence="3">Nucleotide exchange factor GrpE</fullName>
    </recommendedName>
</protein>
<dbReference type="Proteomes" id="UP000093482">
    <property type="component" value="Unassembled WGS sequence"/>
</dbReference>
<accession>A0A1C0YVC2</accession>
<dbReference type="RefSeq" id="WP_066463837.1">
    <property type="nucleotide sequence ID" value="NZ_MATO01000031.1"/>
</dbReference>
<keyword evidence="2" id="KW-1185">Reference proteome</keyword>
<dbReference type="AlphaFoldDB" id="A0A1C0YVC2"/>
<evidence type="ECO:0000313" key="1">
    <source>
        <dbReference type="EMBL" id="OCS91111.1"/>
    </source>
</evidence>
<organism evidence="1 2">
    <name type="scientific">Caryophanon latum</name>
    <dbReference type="NCBI Taxonomy" id="33977"/>
    <lineage>
        <taxon>Bacteria</taxon>
        <taxon>Bacillati</taxon>
        <taxon>Bacillota</taxon>
        <taxon>Bacilli</taxon>
        <taxon>Bacillales</taxon>
        <taxon>Caryophanaceae</taxon>
        <taxon>Caryophanon</taxon>
    </lineage>
</organism>
<reference evidence="1 2" key="1">
    <citation type="submission" date="2016-07" db="EMBL/GenBank/DDBJ databases">
        <title>Caryophanon latum genome sequencing.</title>
        <authorList>
            <person name="Verma A."/>
            <person name="Pal Y."/>
            <person name="Krishnamurthi S."/>
        </authorList>
    </citation>
    <scope>NUCLEOTIDE SEQUENCE [LARGE SCALE GENOMIC DNA]</scope>
    <source>
        <strain evidence="1 2">DSM 14151</strain>
    </source>
</reference>
<evidence type="ECO:0000313" key="2">
    <source>
        <dbReference type="Proteomes" id="UP000093482"/>
    </source>
</evidence>
<sequence length="203" mass="23118">MSERIIHIFKDEPKRLNPVIHAIEQTVSLTGEFVQLMEQFQKLIDAQASATQQTINKRLQPMKEVQPAPEAPIVSQQQYAQLVAQIEQLQQTQQKSMHHIFKAIDMLDLIRMSAQQGNIADEWVTQIAQSTDTYLQNLRELDIEEIPVLGQLLDGRTMISIGTMPVSSVPNGQKHEVCFVQERGFRQISTGNVLREAKVINLY</sequence>
<dbReference type="EMBL" id="MATO01000031">
    <property type="protein sequence ID" value="OCS91111.1"/>
    <property type="molecule type" value="Genomic_DNA"/>
</dbReference>
<proteinExistence type="predicted"/>
<comment type="caution">
    <text evidence="1">The sequence shown here is derived from an EMBL/GenBank/DDBJ whole genome shotgun (WGS) entry which is preliminary data.</text>
</comment>
<name>A0A1C0YVC2_9BACL</name>
<evidence type="ECO:0008006" key="3">
    <source>
        <dbReference type="Google" id="ProtNLM"/>
    </source>
</evidence>
<gene>
    <name evidence="1" type="ORF">A6K76_10225</name>
</gene>